<accession>A0A1P8WN91</accession>
<dbReference type="EMBL" id="CP017641">
    <property type="protein sequence ID" value="APZ95520.1"/>
    <property type="molecule type" value="Genomic_DNA"/>
</dbReference>
<organism evidence="1 2">
    <name type="scientific">Fuerstiella marisgermanici</name>
    <dbReference type="NCBI Taxonomy" id="1891926"/>
    <lineage>
        <taxon>Bacteria</taxon>
        <taxon>Pseudomonadati</taxon>
        <taxon>Planctomycetota</taxon>
        <taxon>Planctomycetia</taxon>
        <taxon>Planctomycetales</taxon>
        <taxon>Planctomycetaceae</taxon>
        <taxon>Fuerstiella</taxon>
    </lineage>
</organism>
<evidence type="ECO:0008006" key="3">
    <source>
        <dbReference type="Google" id="ProtNLM"/>
    </source>
</evidence>
<dbReference type="AlphaFoldDB" id="A0A1P8WN91"/>
<name>A0A1P8WN91_9PLAN</name>
<dbReference type="Proteomes" id="UP000187735">
    <property type="component" value="Chromosome"/>
</dbReference>
<gene>
    <name evidence="1" type="ORF">Fuma_05179</name>
</gene>
<protein>
    <recommendedName>
        <fullName evidence="3">DUF4404 family protein</fullName>
    </recommendedName>
</protein>
<dbReference type="KEGG" id="fmr:Fuma_05179"/>
<dbReference type="InterPro" id="IPR025516">
    <property type="entry name" value="DUF4404"/>
</dbReference>
<sequence>MPREELRNTLASLHETLSGTDDVDPETRELLKSVTSDIERILADEESATEVGDSLTERIEDSMRAFKVSHPIIGGLLQRLSDGLANMGI</sequence>
<evidence type="ECO:0000313" key="2">
    <source>
        <dbReference type="Proteomes" id="UP000187735"/>
    </source>
</evidence>
<dbReference type="Pfam" id="PF14357">
    <property type="entry name" value="DUF4404"/>
    <property type="match status" value="1"/>
</dbReference>
<evidence type="ECO:0000313" key="1">
    <source>
        <dbReference type="EMBL" id="APZ95520.1"/>
    </source>
</evidence>
<dbReference type="STRING" id="1891926.Fuma_05179"/>
<proteinExistence type="predicted"/>
<keyword evidence="2" id="KW-1185">Reference proteome</keyword>
<reference evidence="1 2" key="1">
    <citation type="journal article" date="2016" name="Front. Microbiol.">
        <title>Fuerstia marisgermanicae gen. nov., sp. nov., an Unusual Member of the Phylum Planctomycetes from the German Wadden Sea.</title>
        <authorList>
            <person name="Kohn T."/>
            <person name="Heuer A."/>
            <person name="Jogler M."/>
            <person name="Vollmers J."/>
            <person name="Boedeker C."/>
            <person name="Bunk B."/>
            <person name="Rast P."/>
            <person name="Borchert D."/>
            <person name="Glockner I."/>
            <person name="Freese H.M."/>
            <person name="Klenk H.P."/>
            <person name="Overmann J."/>
            <person name="Kaster A.K."/>
            <person name="Rohde M."/>
            <person name="Wiegand S."/>
            <person name="Jogler C."/>
        </authorList>
    </citation>
    <scope>NUCLEOTIDE SEQUENCE [LARGE SCALE GENOMIC DNA]</scope>
    <source>
        <strain evidence="1 2">NH11</strain>
    </source>
</reference>